<dbReference type="Proteomes" id="UP000299102">
    <property type="component" value="Unassembled WGS sequence"/>
</dbReference>
<dbReference type="SUPFAM" id="SSF56219">
    <property type="entry name" value="DNase I-like"/>
    <property type="match status" value="1"/>
</dbReference>
<dbReference type="Gene3D" id="3.60.10.10">
    <property type="entry name" value="Endonuclease/exonuclease/phosphatase"/>
    <property type="match status" value="1"/>
</dbReference>
<feature type="transmembrane region" description="Helical" evidence="1">
    <location>
        <begin position="363"/>
        <end position="385"/>
    </location>
</feature>
<dbReference type="AlphaFoldDB" id="A0A4C1XG23"/>
<evidence type="ECO:0000313" key="3">
    <source>
        <dbReference type="Proteomes" id="UP000299102"/>
    </source>
</evidence>
<gene>
    <name evidence="2" type="ORF">EVAR_46809_1</name>
</gene>
<dbReference type="PANTHER" id="PTHR11161:SF0">
    <property type="entry name" value="O-ACYLTRANSFERASE LIKE PROTEIN"/>
    <property type="match status" value="1"/>
</dbReference>
<evidence type="ECO:0000256" key="1">
    <source>
        <dbReference type="SAM" id="Phobius"/>
    </source>
</evidence>
<dbReference type="OrthoDB" id="6780406at2759"/>
<protein>
    <recommendedName>
        <fullName evidence="4">Nose resistant to fluoxetine protein 6</fullName>
    </recommendedName>
</protein>
<keyword evidence="3" id="KW-1185">Reference proteome</keyword>
<keyword evidence="1" id="KW-0812">Transmembrane</keyword>
<proteinExistence type="predicted"/>
<evidence type="ECO:0000313" key="2">
    <source>
        <dbReference type="EMBL" id="GBP61157.1"/>
    </source>
</evidence>
<comment type="caution">
    <text evidence="2">The sequence shown here is derived from an EMBL/GenBank/DDBJ whole genome shotgun (WGS) entry which is preliminary data.</text>
</comment>
<dbReference type="InterPro" id="IPR036691">
    <property type="entry name" value="Endo/exonu/phosph_ase_sf"/>
</dbReference>
<organism evidence="2 3">
    <name type="scientific">Eumeta variegata</name>
    <name type="common">Bagworm moth</name>
    <name type="synonym">Eumeta japonica</name>
    <dbReference type="NCBI Taxonomy" id="151549"/>
    <lineage>
        <taxon>Eukaryota</taxon>
        <taxon>Metazoa</taxon>
        <taxon>Ecdysozoa</taxon>
        <taxon>Arthropoda</taxon>
        <taxon>Hexapoda</taxon>
        <taxon>Insecta</taxon>
        <taxon>Pterygota</taxon>
        <taxon>Neoptera</taxon>
        <taxon>Endopterygota</taxon>
        <taxon>Lepidoptera</taxon>
        <taxon>Glossata</taxon>
        <taxon>Ditrysia</taxon>
        <taxon>Tineoidea</taxon>
        <taxon>Psychidae</taxon>
        <taxon>Oiketicinae</taxon>
        <taxon>Eumeta</taxon>
    </lineage>
</organism>
<dbReference type="PANTHER" id="PTHR11161">
    <property type="entry name" value="O-ACYLTRANSFERASE"/>
    <property type="match status" value="1"/>
</dbReference>
<name>A0A4C1XG23_EUMVA</name>
<keyword evidence="1" id="KW-1133">Transmembrane helix</keyword>
<feature type="transmembrane region" description="Helical" evidence="1">
    <location>
        <begin position="210"/>
        <end position="230"/>
    </location>
</feature>
<dbReference type="EMBL" id="BGZK01000805">
    <property type="protein sequence ID" value="GBP61157.1"/>
    <property type="molecule type" value="Genomic_DNA"/>
</dbReference>
<dbReference type="InterPro" id="IPR052728">
    <property type="entry name" value="O2_lipid_transport_reg"/>
</dbReference>
<accession>A0A4C1XG23</accession>
<evidence type="ECO:0008006" key="4">
    <source>
        <dbReference type="Google" id="ProtNLM"/>
    </source>
</evidence>
<feature type="transmembrane region" description="Helical" evidence="1">
    <location>
        <begin position="431"/>
        <end position="459"/>
    </location>
</feature>
<reference evidence="2 3" key="1">
    <citation type="journal article" date="2019" name="Commun. Biol.">
        <title>The bagworm genome reveals a unique fibroin gene that provides high tensile strength.</title>
        <authorList>
            <person name="Kono N."/>
            <person name="Nakamura H."/>
            <person name="Ohtoshi R."/>
            <person name="Tomita M."/>
            <person name="Numata K."/>
            <person name="Arakawa K."/>
        </authorList>
    </citation>
    <scope>NUCLEOTIDE SEQUENCE [LARGE SCALE GENOMIC DNA]</scope>
</reference>
<sequence>MLEMGAYKIERRRLCDSRPAYYLQRSTPVVPRPRFPAQKRNEWRQKIIENERPTWEERSYTTLTKTYPSARTSIVCDKSVQSSRPTKLCWGDVNPWSVWWSSERHNARGVDLCNFLNSEGLHILNEGNTPAFKKLSENDQVYFNHSRIHRAICLGPKSSCPINDDLVDSFEGCVDQRMSRDYGLIARLMKLYFCRRSGDKLEMDGVSKSFIAFLIVVVLLNAIGSAYDVFIKDSNGKGKQWLIAFSIPRNWEKLTSPSKVSDPRLQKLVYVHGFRIQPMQLMTIGIVANVAPHLGDGPYWYRNMVEDSKVYRDTWWHHALFINNFFEPKASSLLQTWYLAADFQQYIISCVIMLWIIKKGLDLEYVLSRLLVVSLLGVFSLVFILDFESDFKVIKPEHDSNKCPNDCVHVYSLKKWTQSGRRPRGVLRRSTYVSAVLNVRGDGIFVGATIICMGVWAMVSSVRPI</sequence>
<keyword evidence="1" id="KW-0472">Membrane</keyword>